<dbReference type="GO" id="GO:0008188">
    <property type="term" value="F:neuropeptide receptor activity"/>
    <property type="evidence" value="ECO:0007669"/>
    <property type="project" value="TreeGrafter"/>
</dbReference>
<keyword evidence="4 9" id="KW-1133">Transmembrane helix</keyword>
<feature type="transmembrane region" description="Helical" evidence="9">
    <location>
        <begin position="30"/>
        <end position="59"/>
    </location>
</feature>
<dbReference type="PANTHER" id="PTHR24243:SF208">
    <property type="entry name" value="PYROKININ-1 RECEPTOR"/>
    <property type="match status" value="1"/>
</dbReference>
<keyword evidence="6 9" id="KW-0472">Membrane</keyword>
<keyword evidence="7" id="KW-0675">Receptor</keyword>
<dbReference type="GO" id="GO:0005886">
    <property type="term" value="C:plasma membrane"/>
    <property type="evidence" value="ECO:0007669"/>
    <property type="project" value="TreeGrafter"/>
</dbReference>
<feature type="transmembrane region" description="Helical" evidence="9">
    <location>
        <begin position="196"/>
        <end position="218"/>
    </location>
</feature>
<evidence type="ECO:0000313" key="12">
    <source>
        <dbReference type="Proteomes" id="UP000838756"/>
    </source>
</evidence>
<dbReference type="AlphaFoldDB" id="A0A8S4QNL9"/>
<gene>
    <name evidence="11" type="primary">jg12988</name>
    <name evidence="11" type="ORF">PAEG_LOCUS4909</name>
</gene>
<evidence type="ECO:0000256" key="6">
    <source>
        <dbReference type="ARBA" id="ARBA00023136"/>
    </source>
</evidence>
<feature type="transmembrane region" description="Helical" evidence="9">
    <location>
        <begin position="107"/>
        <end position="128"/>
    </location>
</feature>
<organism evidence="11 12">
    <name type="scientific">Pararge aegeria aegeria</name>
    <dbReference type="NCBI Taxonomy" id="348720"/>
    <lineage>
        <taxon>Eukaryota</taxon>
        <taxon>Metazoa</taxon>
        <taxon>Ecdysozoa</taxon>
        <taxon>Arthropoda</taxon>
        <taxon>Hexapoda</taxon>
        <taxon>Insecta</taxon>
        <taxon>Pterygota</taxon>
        <taxon>Neoptera</taxon>
        <taxon>Endopterygota</taxon>
        <taxon>Lepidoptera</taxon>
        <taxon>Glossata</taxon>
        <taxon>Ditrysia</taxon>
        <taxon>Papilionoidea</taxon>
        <taxon>Nymphalidae</taxon>
        <taxon>Satyrinae</taxon>
        <taxon>Satyrini</taxon>
        <taxon>Parargina</taxon>
        <taxon>Pararge</taxon>
    </lineage>
</organism>
<evidence type="ECO:0000256" key="7">
    <source>
        <dbReference type="ARBA" id="ARBA00023170"/>
    </source>
</evidence>
<dbReference type="OrthoDB" id="5950040at2759"/>
<keyword evidence="8" id="KW-0807">Transducer</keyword>
<dbReference type="PANTHER" id="PTHR24243">
    <property type="entry name" value="G-PROTEIN COUPLED RECEPTOR"/>
    <property type="match status" value="1"/>
</dbReference>
<feature type="transmembrane region" description="Helical" evidence="9">
    <location>
        <begin position="149"/>
        <end position="169"/>
    </location>
</feature>
<comment type="caution">
    <text evidence="11">The sequence shown here is derived from an EMBL/GenBank/DDBJ whole genome shotgun (WGS) entry which is preliminary data.</text>
</comment>
<evidence type="ECO:0000259" key="10">
    <source>
        <dbReference type="PROSITE" id="PS50262"/>
    </source>
</evidence>
<feature type="transmembrane region" description="Helical" evidence="9">
    <location>
        <begin position="289"/>
        <end position="307"/>
    </location>
</feature>
<dbReference type="Proteomes" id="UP000838756">
    <property type="component" value="Unassembled WGS sequence"/>
</dbReference>
<evidence type="ECO:0000256" key="8">
    <source>
        <dbReference type="ARBA" id="ARBA00023224"/>
    </source>
</evidence>
<dbReference type="Gene3D" id="1.20.1070.10">
    <property type="entry name" value="Rhodopsin 7-helix transmembrane proteins"/>
    <property type="match status" value="1"/>
</dbReference>
<evidence type="ECO:0000256" key="9">
    <source>
        <dbReference type="SAM" id="Phobius"/>
    </source>
</evidence>
<dbReference type="PROSITE" id="PS50262">
    <property type="entry name" value="G_PROTEIN_RECEP_F1_2"/>
    <property type="match status" value="1"/>
</dbReference>
<comment type="similarity">
    <text evidence="2">Belongs to the G-protein coupled receptor 1 family.</text>
</comment>
<dbReference type="PRINTS" id="PR00237">
    <property type="entry name" value="GPCRRHODOPSN"/>
</dbReference>
<comment type="subcellular location">
    <subcellularLocation>
        <location evidence="1">Membrane</location>
        <topology evidence="1">Multi-pass membrane protein</topology>
    </subcellularLocation>
</comment>
<evidence type="ECO:0000313" key="11">
    <source>
        <dbReference type="EMBL" id="CAH2216962.1"/>
    </source>
</evidence>
<evidence type="ECO:0000256" key="1">
    <source>
        <dbReference type="ARBA" id="ARBA00004141"/>
    </source>
</evidence>
<sequence>MNNLTNDSEYENNLMLWTLFLRKAMGSDPVWLQVTISTILLSIFVVGLIGNLLTCIVIYNDRSMHTATNFYLFNMAVSDSVVSFAIFLEVYLFLAESYLFGNIACKIHFFFVIFLWNNSTLVMTALAIERYVAIWYPLMLKSSPPLKRVMKVITIIWIIAILETTPEVLTVELIRTNHMSVCFTVPSPAARVVNGVLALVTFVVPLGIILFVYIMIALKVNTTEKSNSNRKIFNHRDNRSKVNKLTVAMTLSFLICWLPFFTFRILIFSLDMRQLMQLDQLWSIGYKTVLINSWFSIVLNPILFSLMSTKFRKALKMLCNRKILIQHEITAV</sequence>
<proteinExistence type="inferred from homology"/>
<dbReference type="EMBL" id="CAKXAJ010017600">
    <property type="protein sequence ID" value="CAH2216962.1"/>
    <property type="molecule type" value="Genomic_DNA"/>
</dbReference>
<dbReference type="SMART" id="SM01381">
    <property type="entry name" value="7TM_GPCR_Srsx"/>
    <property type="match status" value="1"/>
</dbReference>
<dbReference type="SUPFAM" id="SSF81321">
    <property type="entry name" value="Family A G protein-coupled receptor-like"/>
    <property type="match status" value="1"/>
</dbReference>
<protein>
    <submittedName>
        <fullName evidence="11">Jg12988 protein</fullName>
    </submittedName>
</protein>
<dbReference type="Pfam" id="PF00001">
    <property type="entry name" value="7tm_1"/>
    <property type="match status" value="1"/>
</dbReference>
<dbReference type="InterPro" id="IPR000276">
    <property type="entry name" value="GPCR_Rhodpsn"/>
</dbReference>
<accession>A0A8S4QNL9</accession>
<dbReference type="InterPro" id="IPR017452">
    <property type="entry name" value="GPCR_Rhodpsn_7TM"/>
</dbReference>
<reference evidence="11" key="1">
    <citation type="submission" date="2022-03" db="EMBL/GenBank/DDBJ databases">
        <authorList>
            <person name="Lindestad O."/>
        </authorList>
    </citation>
    <scope>NUCLEOTIDE SEQUENCE</scope>
</reference>
<feature type="domain" description="G-protein coupled receptors family 1 profile" evidence="10">
    <location>
        <begin position="50"/>
        <end position="304"/>
    </location>
</feature>
<keyword evidence="3 9" id="KW-0812">Transmembrane</keyword>
<evidence type="ECO:0000256" key="2">
    <source>
        <dbReference type="ARBA" id="ARBA00010663"/>
    </source>
</evidence>
<feature type="transmembrane region" description="Helical" evidence="9">
    <location>
        <begin position="245"/>
        <end position="269"/>
    </location>
</feature>
<evidence type="ECO:0000256" key="4">
    <source>
        <dbReference type="ARBA" id="ARBA00022989"/>
    </source>
</evidence>
<feature type="transmembrane region" description="Helical" evidence="9">
    <location>
        <begin position="71"/>
        <end position="95"/>
    </location>
</feature>
<evidence type="ECO:0000256" key="3">
    <source>
        <dbReference type="ARBA" id="ARBA00022692"/>
    </source>
</evidence>
<name>A0A8S4QNL9_9NEOP</name>
<keyword evidence="5" id="KW-0297">G-protein coupled receptor</keyword>
<evidence type="ECO:0000256" key="5">
    <source>
        <dbReference type="ARBA" id="ARBA00023040"/>
    </source>
</evidence>
<keyword evidence="12" id="KW-1185">Reference proteome</keyword>